<feature type="compositionally biased region" description="Acidic residues" evidence="9">
    <location>
        <begin position="821"/>
        <end position="832"/>
    </location>
</feature>
<keyword evidence="7" id="KW-0472">Membrane</keyword>
<dbReference type="Pfam" id="PF08315">
    <property type="entry name" value="cwf18"/>
    <property type="match status" value="1"/>
</dbReference>
<keyword evidence="5" id="KW-0653">Protein transport</keyword>
<dbReference type="GO" id="GO:0006890">
    <property type="term" value="P:retrograde vesicle-mediated transport, Golgi to endoplasmic reticulum"/>
    <property type="evidence" value="ECO:0007669"/>
    <property type="project" value="TreeGrafter"/>
</dbReference>
<dbReference type="InterPro" id="IPR019335">
    <property type="entry name" value="COG7"/>
</dbReference>
<comment type="subcellular location">
    <subcellularLocation>
        <location evidence="1">Golgi apparatus membrane</location>
        <topology evidence="1">Peripheral membrane protein</topology>
    </subcellularLocation>
</comment>
<dbReference type="PANTHER" id="PTHR21443">
    <property type="entry name" value="CONSERVED OLIGOMERIC GOLGI COMPLEX COMPONENT 7"/>
    <property type="match status" value="1"/>
</dbReference>
<gene>
    <name evidence="10" type="ORF">Pmar_PMAR013253</name>
</gene>
<evidence type="ECO:0000313" key="11">
    <source>
        <dbReference type="Proteomes" id="UP000007800"/>
    </source>
</evidence>
<keyword evidence="4" id="KW-0813">Transport</keyword>
<dbReference type="GO" id="GO:0000139">
    <property type="term" value="C:Golgi membrane"/>
    <property type="evidence" value="ECO:0007669"/>
    <property type="project" value="UniProtKB-SubCell"/>
</dbReference>
<dbReference type="InterPro" id="IPR013169">
    <property type="entry name" value="mRNA_splic_Cwf18-like"/>
</dbReference>
<evidence type="ECO:0000256" key="8">
    <source>
        <dbReference type="ARBA" id="ARBA00031345"/>
    </source>
</evidence>
<dbReference type="GO" id="GO:0006886">
    <property type="term" value="P:intracellular protein transport"/>
    <property type="evidence" value="ECO:0007669"/>
    <property type="project" value="InterPro"/>
</dbReference>
<feature type="compositionally biased region" description="Low complexity" evidence="9">
    <location>
        <begin position="804"/>
        <end position="818"/>
    </location>
</feature>
<evidence type="ECO:0000256" key="7">
    <source>
        <dbReference type="ARBA" id="ARBA00023136"/>
    </source>
</evidence>
<dbReference type="Proteomes" id="UP000007800">
    <property type="component" value="Unassembled WGS sequence"/>
</dbReference>
<evidence type="ECO:0000256" key="4">
    <source>
        <dbReference type="ARBA" id="ARBA00022448"/>
    </source>
</evidence>
<evidence type="ECO:0000256" key="2">
    <source>
        <dbReference type="ARBA" id="ARBA00005831"/>
    </source>
</evidence>
<evidence type="ECO:0000256" key="1">
    <source>
        <dbReference type="ARBA" id="ARBA00004395"/>
    </source>
</evidence>
<accession>C5LEW1</accession>
<evidence type="ECO:0000256" key="9">
    <source>
        <dbReference type="SAM" id="MobiDB-lite"/>
    </source>
</evidence>
<keyword evidence="6" id="KW-0333">Golgi apparatus</keyword>
<dbReference type="GO" id="GO:0017119">
    <property type="term" value="C:Golgi transport complex"/>
    <property type="evidence" value="ECO:0007669"/>
    <property type="project" value="InterPro"/>
</dbReference>
<feature type="region of interest" description="Disordered" evidence="9">
    <location>
        <begin position="190"/>
        <end position="218"/>
    </location>
</feature>
<proteinExistence type="inferred from homology"/>
<evidence type="ECO:0000256" key="5">
    <source>
        <dbReference type="ARBA" id="ARBA00022927"/>
    </source>
</evidence>
<dbReference type="GeneID" id="9037952"/>
<evidence type="ECO:0000256" key="3">
    <source>
        <dbReference type="ARBA" id="ARBA00020984"/>
    </source>
</evidence>
<comment type="similarity">
    <text evidence="2">Belongs to the COG7 family.</text>
</comment>
<dbReference type="GO" id="GO:0007030">
    <property type="term" value="P:Golgi organization"/>
    <property type="evidence" value="ECO:0007669"/>
    <property type="project" value="TreeGrafter"/>
</dbReference>
<evidence type="ECO:0000313" key="10">
    <source>
        <dbReference type="EMBL" id="EER04727.1"/>
    </source>
</evidence>
<keyword evidence="11" id="KW-1185">Reference proteome</keyword>
<dbReference type="InParanoid" id="C5LEW1"/>
<dbReference type="AlphaFoldDB" id="C5LEW1"/>
<feature type="region of interest" description="Disordered" evidence="9">
    <location>
        <begin position="802"/>
        <end position="864"/>
    </location>
</feature>
<evidence type="ECO:0000256" key="6">
    <source>
        <dbReference type="ARBA" id="ARBA00023034"/>
    </source>
</evidence>
<protein>
    <recommendedName>
        <fullName evidence="3">Conserved oligomeric Golgi complex subunit 7</fullName>
    </recommendedName>
    <alternativeName>
        <fullName evidence="8">Component of oligomeric Golgi complex 7</fullName>
    </alternativeName>
</protein>
<dbReference type="EMBL" id="GG681386">
    <property type="protein sequence ID" value="EER04727.1"/>
    <property type="molecule type" value="Genomic_DNA"/>
</dbReference>
<dbReference type="PANTHER" id="PTHR21443:SF0">
    <property type="entry name" value="CONSERVED OLIGOMERIC GOLGI COMPLEX SUBUNIT 7"/>
    <property type="match status" value="1"/>
</dbReference>
<dbReference type="RefSeq" id="XP_002772911.1">
    <property type="nucleotide sequence ID" value="XM_002772865.1"/>
</dbReference>
<name>C5LEW1_PERM5</name>
<dbReference type="OrthoDB" id="245173at2759"/>
<dbReference type="OMA" id="CILSATK"/>
<reference evidence="10 11" key="1">
    <citation type="submission" date="2008-07" db="EMBL/GenBank/DDBJ databases">
        <authorList>
            <person name="El-Sayed N."/>
            <person name="Caler E."/>
            <person name="Inman J."/>
            <person name="Amedeo P."/>
            <person name="Hass B."/>
            <person name="Wortman J."/>
        </authorList>
    </citation>
    <scope>NUCLEOTIDE SEQUENCE [LARGE SCALE GENOMIC DNA]</scope>
    <source>
        <strain evidence="11">ATCC 50983 / TXsc</strain>
    </source>
</reference>
<organism evidence="11">
    <name type="scientific">Perkinsus marinus (strain ATCC 50983 / TXsc)</name>
    <dbReference type="NCBI Taxonomy" id="423536"/>
    <lineage>
        <taxon>Eukaryota</taxon>
        <taxon>Sar</taxon>
        <taxon>Alveolata</taxon>
        <taxon>Perkinsozoa</taxon>
        <taxon>Perkinsea</taxon>
        <taxon>Perkinsida</taxon>
        <taxon>Perkinsidae</taxon>
        <taxon>Perkinsus</taxon>
    </lineage>
</organism>
<sequence>MSAVPAVMHDLQCMKGDVSKGEGRLAKLVGELGSRDKEEQRQTQLFIAKVDSGKGKLQAARTALGEAYNWDARIRELDSLLHRGEFREFKGKMGEIREALDGGLKMLPDYEDRRQEIESMQMSLQREVRRKVGSAIDRCNSKQLRVCYDAYRDDMNVGKGGLEEFEEAVCAAMNTVVQRKWTAYLQSSSSSSATSSDLEGVDAVLSDSEEEDGGRGGDDGVDGVMCVVGVMEVSIGFFHALAEALVERLETLAGVKDGDGLLMRKCILSATKELFGPWAPRCKALPGRPREFLYSLSRGFNHLKRKMHFEDDEWSRICAQKLLDSKLLESLVPGLFLPVEGGGGVRNPLSSEEEMEEVEEERRSRLSLADGLISLETRVMKYQTAIVRSGSAGLEGSLSAAALAPLWSKEVHQLYESFWYTTVNRSISGMVAKVFKMYSAQGDDNADFSTLLANCRSVNQSMGSLRVGAEEFNNQLRSIARKASEKAEEGEVEDASVGVILASIAHGDDEHEVTTTTAAVDEVCQRVNKLIVEGLCSPISKRILKGYGTLAVWSESSSSRGQQGGAMPSASVTSLSEQLFLYVPYLSKKAKEGEDDVLRSQWVPAVFRRAAQTIITEIDSGITIITESGLRQLNTDLSYSLKIIVSLWNGCRPEEEMPEAEDMKKWIHATQVLLETSSVGAVAEAKDDPIVLKLSKALEAAHATPRKETGKSPRFQSYTPQAEALKDLKKEPVSAEPIEEELNAELDQVMDYAQIEENRASILPRRPNWDLRRMYAERTSHLSKQTERCLLRLMQEEIRKAEGAEATTGEANTPTAGEVASEPEEMEVTEEDKEFRHLARTFRGKPAATSEGELEEEVRPQTRT</sequence>